<evidence type="ECO:0000256" key="1">
    <source>
        <dbReference type="SAM" id="MobiDB-lite"/>
    </source>
</evidence>
<evidence type="ECO:0000313" key="2">
    <source>
        <dbReference type="EMBL" id="TWH68622.1"/>
    </source>
</evidence>
<dbReference type="EMBL" id="VLKE01000001">
    <property type="protein sequence ID" value="TWH68622.1"/>
    <property type="molecule type" value="Genomic_DNA"/>
</dbReference>
<evidence type="ECO:0000313" key="3">
    <source>
        <dbReference type="Proteomes" id="UP000319825"/>
    </source>
</evidence>
<dbReference type="AlphaFoldDB" id="A0A562ICI2"/>
<accession>A0A562ICI2</accession>
<sequence length="332" mass="37507">MKKRRLVHSPKGYLRQMQMSSSRVWIFVEGKTDLYSYSKLADAVVVELGAHEDFLVASAEELAPDGGGKTVLMRFFDFLKKESGLVSDFAGRRTRAVFFLDKDVDDLVGRRRVSPHLIYTEHYSMENYLFRHGSIADASSAALCVPVQRIRKAIPDARAWRISSADLWMDWIVICLYAAKYGKGEANFGSHSKVNVNAFGPVAPSRLKLIEQQCAVAHRVSGVDPTQAFDECRQRVVRYYSAGRHDRVFNGKWYAYFLEAHLGSQLKGVKVQGLARHISSRLVQTLDFNGTWSKDLRRRLSPHLSLAAGYRPPMQRSSMDSTVSAMARTHTL</sequence>
<feature type="region of interest" description="Disordered" evidence="1">
    <location>
        <begin position="311"/>
        <end position="332"/>
    </location>
</feature>
<dbReference type="Proteomes" id="UP000319825">
    <property type="component" value="Unassembled WGS sequence"/>
</dbReference>
<protein>
    <recommendedName>
        <fullName evidence="4">DUF4435 domain-containing protein</fullName>
    </recommendedName>
</protein>
<evidence type="ECO:0008006" key="4">
    <source>
        <dbReference type="Google" id="ProtNLM"/>
    </source>
</evidence>
<gene>
    <name evidence="2" type="ORF">JD77_03619</name>
</gene>
<reference evidence="2 3" key="1">
    <citation type="submission" date="2019-07" db="EMBL/GenBank/DDBJ databases">
        <title>R&amp;d 2014.</title>
        <authorList>
            <person name="Klenk H.-P."/>
        </authorList>
    </citation>
    <scope>NUCLEOTIDE SEQUENCE [LARGE SCALE GENOMIC DNA]</scope>
    <source>
        <strain evidence="2 3">DSM 43868</strain>
    </source>
</reference>
<comment type="caution">
    <text evidence="2">The sequence shown here is derived from an EMBL/GenBank/DDBJ whole genome shotgun (WGS) entry which is preliminary data.</text>
</comment>
<keyword evidence="3" id="KW-1185">Reference proteome</keyword>
<name>A0A562ICI2_MICOL</name>
<feature type="compositionally biased region" description="Polar residues" evidence="1">
    <location>
        <begin position="315"/>
        <end position="332"/>
    </location>
</feature>
<proteinExistence type="predicted"/>
<organism evidence="2 3">
    <name type="scientific">Micromonospora olivasterospora</name>
    <dbReference type="NCBI Taxonomy" id="1880"/>
    <lineage>
        <taxon>Bacteria</taxon>
        <taxon>Bacillati</taxon>
        <taxon>Actinomycetota</taxon>
        <taxon>Actinomycetes</taxon>
        <taxon>Micromonosporales</taxon>
        <taxon>Micromonosporaceae</taxon>
        <taxon>Micromonospora</taxon>
    </lineage>
</organism>